<feature type="region of interest" description="Disordered" evidence="3">
    <location>
        <begin position="142"/>
        <end position="163"/>
    </location>
</feature>
<feature type="compositionally biased region" description="Basic and acidic residues" evidence="3">
    <location>
        <begin position="142"/>
        <end position="156"/>
    </location>
</feature>
<accession>A0ABN3N5V1</accession>
<organism evidence="5 6">
    <name type="scientific">Pilimelia columellifera subsp. columellifera</name>
    <dbReference type="NCBI Taxonomy" id="706583"/>
    <lineage>
        <taxon>Bacteria</taxon>
        <taxon>Bacillati</taxon>
        <taxon>Actinomycetota</taxon>
        <taxon>Actinomycetes</taxon>
        <taxon>Micromonosporales</taxon>
        <taxon>Micromonosporaceae</taxon>
        <taxon>Pilimelia</taxon>
    </lineage>
</organism>
<dbReference type="CDD" id="cd06464">
    <property type="entry name" value="ACD_sHsps-like"/>
    <property type="match status" value="1"/>
</dbReference>
<evidence type="ECO:0000256" key="2">
    <source>
        <dbReference type="RuleBase" id="RU003616"/>
    </source>
</evidence>
<dbReference type="Pfam" id="PF00011">
    <property type="entry name" value="HSP20"/>
    <property type="match status" value="1"/>
</dbReference>
<proteinExistence type="inferred from homology"/>
<dbReference type="Proteomes" id="UP001499978">
    <property type="component" value="Unassembled WGS sequence"/>
</dbReference>
<evidence type="ECO:0000313" key="5">
    <source>
        <dbReference type="EMBL" id="GAA2514697.1"/>
    </source>
</evidence>
<dbReference type="PROSITE" id="PS01031">
    <property type="entry name" value="SHSP"/>
    <property type="match status" value="1"/>
</dbReference>
<evidence type="ECO:0000313" key="6">
    <source>
        <dbReference type="Proteomes" id="UP001499978"/>
    </source>
</evidence>
<dbReference type="InterPro" id="IPR031107">
    <property type="entry name" value="Small_HSP"/>
</dbReference>
<name>A0ABN3N5V1_9ACTN</name>
<dbReference type="RefSeq" id="WP_344168538.1">
    <property type="nucleotide sequence ID" value="NZ_BAAARY010000002.1"/>
</dbReference>
<comment type="caution">
    <text evidence="5">The sequence shown here is derived from an EMBL/GenBank/DDBJ whole genome shotgun (WGS) entry which is preliminary data.</text>
</comment>
<dbReference type="InterPro" id="IPR008978">
    <property type="entry name" value="HSP20-like_chaperone"/>
</dbReference>
<sequence length="163" mass="18080">MTMLRFDPFREFDRMTGDLWGSQRTARPMPMDVYRDGERYLVCLDCPGINADSLELTAENNTLTISADRRSNAPEGTRYLVAERPTGTFTRQLVLGDGLDLDNIDATYHDGVLTIAIPVAEQAKPRRISVGRGDAEGHRVIAGESQERPGMKDTVKKLVGSSH</sequence>
<dbReference type="SUPFAM" id="SSF49764">
    <property type="entry name" value="HSP20-like chaperones"/>
    <property type="match status" value="1"/>
</dbReference>
<protein>
    <submittedName>
        <fullName evidence="5">Molecular chaperone Hsp18</fullName>
    </submittedName>
</protein>
<dbReference type="InterPro" id="IPR002068">
    <property type="entry name" value="A-crystallin/Hsp20_dom"/>
</dbReference>
<keyword evidence="6" id="KW-1185">Reference proteome</keyword>
<comment type="similarity">
    <text evidence="1 2">Belongs to the small heat shock protein (HSP20) family.</text>
</comment>
<dbReference type="PANTHER" id="PTHR11527">
    <property type="entry name" value="HEAT-SHOCK PROTEIN 20 FAMILY MEMBER"/>
    <property type="match status" value="1"/>
</dbReference>
<feature type="domain" description="SHSP" evidence="4">
    <location>
        <begin position="22"/>
        <end position="133"/>
    </location>
</feature>
<evidence type="ECO:0000259" key="4">
    <source>
        <dbReference type="PROSITE" id="PS01031"/>
    </source>
</evidence>
<gene>
    <name evidence="5" type="primary">hsp18</name>
    <name evidence="5" type="ORF">GCM10010201_08660</name>
</gene>
<dbReference type="EMBL" id="BAAARY010000002">
    <property type="protein sequence ID" value="GAA2514697.1"/>
    <property type="molecule type" value="Genomic_DNA"/>
</dbReference>
<reference evidence="5 6" key="1">
    <citation type="journal article" date="2019" name="Int. J. Syst. Evol. Microbiol.">
        <title>The Global Catalogue of Microorganisms (GCM) 10K type strain sequencing project: providing services to taxonomists for standard genome sequencing and annotation.</title>
        <authorList>
            <consortium name="The Broad Institute Genomics Platform"/>
            <consortium name="The Broad Institute Genome Sequencing Center for Infectious Disease"/>
            <person name="Wu L."/>
            <person name="Ma J."/>
        </authorList>
    </citation>
    <scope>NUCLEOTIDE SEQUENCE [LARGE SCALE GENOMIC DNA]</scope>
    <source>
        <strain evidence="5 6">JCM 3367</strain>
    </source>
</reference>
<evidence type="ECO:0000256" key="1">
    <source>
        <dbReference type="PROSITE-ProRule" id="PRU00285"/>
    </source>
</evidence>
<evidence type="ECO:0000256" key="3">
    <source>
        <dbReference type="SAM" id="MobiDB-lite"/>
    </source>
</evidence>
<dbReference type="Gene3D" id="2.60.40.790">
    <property type="match status" value="1"/>
</dbReference>